<proteinExistence type="predicted"/>
<sequence length="399" mass="43535">MSGSGLSRERLDRMRDVMSGYVERGDVPGLVTLVHRRGETRVEALGTMAAGGTVPMRRDAIFRIASLTKPITAAAAMILVEECKLRLDEPVDRLLPELADRRVLQRLEGPLDDTVPARRPITLRDLLTFRLGIGAVLAPRGTHPIQRAMEEAGLSPSPNPPAIDPDEWMKRLGALPLVHQPGERWMYHTGSEVLGVLIARAAGQSFASFLSDRILDPLGMRDTSFQVPAEKLDRLPPSYRARPATGELVLQDDPADSRWGRPVAFPSGGGGLVSTADDYLAFCRMMLDRGRHGGGRVLSRPSVELMTSNHLAPEQRSGTRSFLGPDEGWGFGVSVSVRRFDLATTPGRFGWNGGTGTSAYSDPGEDLVGVLLTQRHMDSTTSPAVFQDFWTSAYRAIDD</sequence>
<dbReference type="GO" id="GO:0016787">
    <property type="term" value="F:hydrolase activity"/>
    <property type="evidence" value="ECO:0007669"/>
    <property type="project" value="UniProtKB-KW"/>
</dbReference>
<dbReference type="PANTHER" id="PTHR43283:SF3">
    <property type="entry name" value="BETA-LACTAMASE FAMILY PROTEIN (AFU_ORTHOLOGUE AFUA_5G07500)"/>
    <property type="match status" value="1"/>
</dbReference>
<dbReference type="InterPro" id="IPR050789">
    <property type="entry name" value="Diverse_Enzym_Activities"/>
</dbReference>
<evidence type="ECO:0000259" key="1">
    <source>
        <dbReference type="Pfam" id="PF00144"/>
    </source>
</evidence>
<evidence type="ECO:0000313" key="3">
    <source>
        <dbReference type="Proteomes" id="UP001614394"/>
    </source>
</evidence>
<name>A0ABW8C6M7_9ACTN</name>
<dbReference type="RefSeq" id="WP_399649243.1">
    <property type="nucleotide sequence ID" value="NZ_JBITYG010000004.1"/>
</dbReference>
<reference evidence="2 3" key="1">
    <citation type="submission" date="2024-10" db="EMBL/GenBank/DDBJ databases">
        <title>The Natural Products Discovery Center: Release of the First 8490 Sequenced Strains for Exploring Actinobacteria Biosynthetic Diversity.</title>
        <authorList>
            <person name="Kalkreuter E."/>
            <person name="Kautsar S.A."/>
            <person name="Yang D."/>
            <person name="Bader C.D."/>
            <person name="Teijaro C.N."/>
            <person name="Fluegel L."/>
            <person name="Davis C.M."/>
            <person name="Simpson J.R."/>
            <person name="Lauterbach L."/>
            <person name="Steele A.D."/>
            <person name="Gui C."/>
            <person name="Meng S."/>
            <person name="Li G."/>
            <person name="Viehrig K."/>
            <person name="Ye F."/>
            <person name="Su P."/>
            <person name="Kiefer A.F."/>
            <person name="Nichols A."/>
            <person name="Cepeda A.J."/>
            <person name="Yan W."/>
            <person name="Fan B."/>
            <person name="Jiang Y."/>
            <person name="Adhikari A."/>
            <person name="Zheng C.-J."/>
            <person name="Schuster L."/>
            <person name="Cowan T.M."/>
            <person name="Smanski M.J."/>
            <person name="Chevrette M.G."/>
            <person name="De Carvalho L.P.S."/>
            <person name="Shen B."/>
        </authorList>
    </citation>
    <scope>NUCLEOTIDE SEQUENCE [LARGE SCALE GENOMIC DNA]</scope>
    <source>
        <strain evidence="2 3">NPDC053399</strain>
    </source>
</reference>
<feature type="domain" description="Beta-lactamase-related" evidence="1">
    <location>
        <begin position="15"/>
        <end position="375"/>
    </location>
</feature>
<gene>
    <name evidence="2" type="ORF">ACIGXA_16310</name>
</gene>
<organism evidence="2 3">
    <name type="scientific">Streptomyces fildesensis</name>
    <dbReference type="NCBI Taxonomy" id="375757"/>
    <lineage>
        <taxon>Bacteria</taxon>
        <taxon>Bacillati</taxon>
        <taxon>Actinomycetota</taxon>
        <taxon>Actinomycetes</taxon>
        <taxon>Kitasatosporales</taxon>
        <taxon>Streptomycetaceae</taxon>
        <taxon>Streptomyces</taxon>
    </lineage>
</organism>
<dbReference type="Proteomes" id="UP001614394">
    <property type="component" value="Unassembled WGS sequence"/>
</dbReference>
<dbReference type="EMBL" id="JBITYG010000004">
    <property type="protein sequence ID" value="MFI9102081.1"/>
    <property type="molecule type" value="Genomic_DNA"/>
</dbReference>
<accession>A0ABW8C6M7</accession>
<dbReference type="SUPFAM" id="SSF56601">
    <property type="entry name" value="beta-lactamase/transpeptidase-like"/>
    <property type="match status" value="1"/>
</dbReference>
<dbReference type="InterPro" id="IPR001466">
    <property type="entry name" value="Beta-lactam-related"/>
</dbReference>
<dbReference type="Pfam" id="PF00144">
    <property type="entry name" value="Beta-lactamase"/>
    <property type="match status" value="1"/>
</dbReference>
<comment type="caution">
    <text evidence="2">The sequence shown here is derived from an EMBL/GenBank/DDBJ whole genome shotgun (WGS) entry which is preliminary data.</text>
</comment>
<evidence type="ECO:0000313" key="2">
    <source>
        <dbReference type="EMBL" id="MFI9102081.1"/>
    </source>
</evidence>
<protein>
    <submittedName>
        <fullName evidence="2">Serine hydrolase domain-containing protein</fullName>
        <ecNumber evidence="2">3.-.-.-</ecNumber>
    </submittedName>
</protein>
<dbReference type="Gene3D" id="3.40.710.10">
    <property type="entry name" value="DD-peptidase/beta-lactamase superfamily"/>
    <property type="match status" value="1"/>
</dbReference>
<keyword evidence="3" id="KW-1185">Reference proteome</keyword>
<dbReference type="EC" id="3.-.-.-" evidence="2"/>
<dbReference type="InterPro" id="IPR012338">
    <property type="entry name" value="Beta-lactam/transpept-like"/>
</dbReference>
<dbReference type="PANTHER" id="PTHR43283">
    <property type="entry name" value="BETA-LACTAMASE-RELATED"/>
    <property type="match status" value="1"/>
</dbReference>
<keyword evidence="2" id="KW-0378">Hydrolase</keyword>